<dbReference type="Proteomes" id="UP000027731">
    <property type="component" value="Unassembled WGS sequence"/>
</dbReference>
<dbReference type="EMBL" id="JOSX01000019">
    <property type="protein sequence ID" value="KEK14963.1"/>
    <property type="molecule type" value="Genomic_DNA"/>
</dbReference>
<evidence type="ECO:0000313" key="4">
    <source>
        <dbReference type="Proteomes" id="UP000027731"/>
    </source>
</evidence>
<comment type="caution">
    <text evidence="3">The sequence shown here is derived from an EMBL/GenBank/DDBJ whole genome shotgun (WGS) entry which is preliminary data.</text>
</comment>
<gene>
    <name evidence="3" type="ORF">LR3_04810</name>
</gene>
<dbReference type="PANTHER" id="PTHR33295:SF18">
    <property type="entry name" value="AAA+ ATPASE DOMAIN-CONTAINING PROTEIN"/>
    <property type="match status" value="1"/>
</dbReference>
<dbReference type="Gene3D" id="3.40.50.300">
    <property type="entry name" value="P-loop containing nucleotide triphosphate hydrolases"/>
    <property type="match status" value="1"/>
</dbReference>
<organism evidence="3 4">
    <name type="scientific">Limosilactobacillus reuteri</name>
    <name type="common">Lactobacillus reuteri</name>
    <dbReference type="NCBI Taxonomy" id="1598"/>
    <lineage>
        <taxon>Bacteria</taxon>
        <taxon>Bacillati</taxon>
        <taxon>Bacillota</taxon>
        <taxon>Bacilli</taxon>
        <taxon>Lactobacillales</taxon>
        <taxon>Lactobacillaceae</taxon>
        <taxon>Limosilactobacillus</taxon>
    </lineage>
</organism>
<dbReference type="InterPro" id="IPR041682">
    <property type="entry name" value="AAA_14"/>
</dbReference>
<evidence type="ECO:0000259" key="2">
    <source>
        <dbReference type="Pfam" id="PF13635"/>
    </source>
</evidence>
<dbReference type="PATRIC" id="fig|1598.90.peg.1204"/>
<accession>A0A073JP18</accession>
<dbReference type="AlphaFoldDB" id="A0A073JP18"/>
<feature type="domain" description="AAA" evidence="1">
    <location>
        <begin position="18"/>
        <end position="147"/>
    </location>
</feature>
<reference evidence="3 4" key="1">
    <citation type="submission" date="2014-06" db="EMBL/GenBank/DDBJ databases">
        <title>Genetic determinant of reutericyclin biosynthesis of Lactobacillus reuteri.</title>
        <authorList>
            <person name="Lin X."/>
            <person name="Duar R."/>
            <person name="Walter J."/>
            <person name="Gaenzle M."/>
        </authorList>
    </citation>
    <scope>NUCLEOTIDE SEQUENCE [LARGE SCALE GENOMIC DNA]</scope>
    <source>
        <strain evidence="3 4">LTH2584</strain>
    </source>
</reference>
<dbReference type="Pfam" id="PF13173">
    <property type="entry name" value="AAA_14"/>
    <property type="match status" value="1"/>
</dbReference>
<dbReference type="SUPFAM" id="SSF52540">
    <property type="entry name" value="P-loop containing nucleoside triphosphate hydrolases"/>
    <property type="match status" value="1"/>
</dbReference>
<dbReference type="Pfam" id="PF13635">
    <property type="entry name" value="DUF4143"/>
    <property type="match status" value="1"/>
</dbReference>
<dbReference type="InterPro" id="IPR027417">
    <property type="entry name" value="P-loop_NTPase"/>
</dbReference>
<protein>
    <submittedName>
        <fullName evidence="3">ATPase AAA</fullName>
    </submittedName>
</protein>
<sequence length="396" mass="46010">MFIRTKYLNQLINSMNQSTIKILVGVRRCGKTTILDQFRATLRRQEISSSQIQVINFEYLLENELCNPEYLLQFILDRLSKHQMNYIFLDEVEVVPQFARVVNALNSLSNTDIYITSSNKTILEKENLQQMIPYIIIPVFPCSFREYIKRNHQEADSQTLYQYLNEGGFPYTHEIHGPINLRNYVNGIINTIIITDFTQQATLCNPGLTKQLAYHLAHHAGTTQNISQIVDSLKRHHITTSNKTVDFYLQFLQTSFIFYPCKEYDFSRRHVKSTNIRYYPVDPSIRQALTLKKNVLSQRILENIVFIDLLSQGYQVYSGRIKDNEITFVAIKNDIFTCIQIAYSLADDGAYRRAISGLRQLPSKYKKLLITVKPALNYAGLDPDIEIIDLYSWLTN</sequence>
<dbReference type="PANTHER" id="PTHR33295">
    <property type="entry name" value="ATPASE"/>
    <property type="match status" value="1"/>
</dbReference>
<evidence type="ECO:0000259" key="1">
    <source>
        <dbReference type="Pfam" id="PF13173"/>
    </source>
</evidence>
<feature type="domain" description="DUF4143" evidence="2">
    <location>
        <begin position="196"/>
        <end position="341"/>
    </location>
</feature>
<name>A0A073JP18_LIMRT</name>
<evidence type="ECO:0000313" key="3">
    <source>
        <dbReference type="EMBL" id="KEK14963.1"/>
    </source>
</evidence>
<proteinExistence type="predicted"/>
<dbReference type="InterPro" id="IPR025420">
    <property type="entry name" value="DUF4143"/>
</dbReference>